<name>A0A5C3NSV3_9APHY</name>
<organism evidence="2 3">
    <name type="scientific">Polyporus arcularius HHB13444</name>
    <dbReference type="NCBI Taxonomy" id="1314778"/>
    <lineage>
        <taxon>Eukaryota</taxon>
        <taxon>Fungi</taxon>
        <taxon>Dikarya</taxon>
        <taxon>Basidiomycota</taxon>
        <taxon>Agaricomycotina</taxon>
        <taxon>Agaricomycetes</taxon>
        <taxon>Polyporales</taxon>
        <taxon>Polyporaceae</taxon>
        <taxon>Polyporus</taxon>
    </lineage>
</organism>
<dbReference type="InParanoid" id="A0A5C3NSV3"/>
<evidence type="ECO:0000256" key="1">
    <source>
        <dbReference type="SAM" id="MobiDB-lite"/>
    </source>
</evidence>
<accession>A0A5C3NSV3</accession>
<keyword evidence="3" id="KW-1185">Reference proteome</keyword>
<proteinExistence type="predicted"/>
<reference evidence="2 3" key="1">
    <citation type="journal article" date="2019" name="Nat. Ecol. Evol.">
        <title>Megaphylogeny resolves global patterns of mushroom evolution.</title>
        <authorList>
            <person name="Varga T."/>
            <person name="Krizsan K."/>
            <person name="Foldi C."/>
            <person name="Dima B."/>
            <person name="Sanchez-Garcia M."/>
            <person name="Sanchez-Ramirez S."/>
            <person name="Szollosi G.J."/>
            <person name="Szarkandi J.G."/>
            <person name="Papp V."/>
            <person name="Albert L."/>
            <person name="Andreopoulos W."/>
            <person name="Angelini C."/>
            <person name="Antonin V."/>
            <person name="Barry K.W."/>
            <person name="Bougher N.L."/>
            <person name="Buchanan P."/>
            <person name="Buyck B."/>
            <person name="Bense V."/>
            <person name="Catcheside P."/>
            <person name="Chovatia M."/>
            <person name="Cooper J."/>
            <person name="Damon W."/>
            <person name="Desjardin D."/>
            <person name="Finy P."/>
            <person name="Geml J."/>
            <person name="Haridas S."/>
            <person name="Hughes K."/>
            <person name="Justo A."/>
            <person name="Karasinski D."/>
            <person name="Kautmanova I."/>
            <person name="Kiss B."/>
            <person name="Kocsube S."/>
            <person name="Kotiranta H."/>
            <person name="LaButti K.M."/>
            <person name="Lechner B.E."/>
            <person name="Liimatainen K."/>
            <person name="Lipzen A."/>
            <person name="Lukacs Z."/>
            <person name="Mihaltcheva S."/>
            <person name="Morgado L.N."/>
            <person name="Niskanen T."/>
            <person name="Noordeloos M.E."/>
            <person name="Ohm R.A."/>
            <person name="Ortiz-Santana B."/>
            <person name="Ovrebo C."/>
            <person name="Racz N."/>
            <person name="Riley R."/>
            <person name="Savchenko A."/>
            <person name="Shiryaev A."/>
            <person name="Soop K."/>
            <person name="Spirin V."/>
            <person name="Szebenyi C."/>
            <person name="Tomsovsky M."/>
            <person name="Tulloss R.E."/>
            <person name="Uehling J."/>
            <person name="Grigoriev I.V."/>
            <person name="Vagvolgyi C."/>
            <person name="Papp T."/>
            <person name="Martin F.M."/>
            <person name="Miettinen O."/>
            <person name="Hibbett D.S."/>
            <person name="Nagy L.G."/>
        </authorList>
    </citation>
    <scope>NUCLEOTIDE SEQUENCE [LARGE SCALE GENOMIC DNA]</scope>
    <source>
        <strain evidence="2 3">HHB13444</strain>
    </source>
</reference>
<dbReference type="AlphaFoldDB" id="A0A5C3NSV3"/>
<evidence type="ECO:0000313" key="3">
    <source>
        <dbReference type="Proteomes" id="UP000308197"/>
    </source>
</evidence>
<evidence type="ECO:0000313" key="2">
    <source>
        <dbReference type="EMBL" id="TFK80424.1"/>
    </source>
</evidence>
<gene>
    <name evidence="2" type="ORF">K466DRAFT_605348</name>
</gene>
<dbReference type="EMBL" id="ML211775">
    <property type="protein sequence ID" value="TFK80424.1"/>
    <property type="molecule type" value="Genomic_DNA"/>
</dbReference>
<feature type="compositionally biased region" description="Basic residues" evidence="1">
    <location>
        <begin position="212"/>
        <end position="225"/>
    </location>
</feature>
<feature type="region of interest" description="Disordered" evidence="1">
    <location>
        <begin position="90"/>
        <end position="119"/>
    </location>
</feature>
<sequence>MISLFEALASLLVVLLLFCLFWRNRRPSDGVTTGATGYKFSASTGIRREKTTYLEFAAPSPPNLERHSRPAILEIFDCSTTVRSRLVARDTSAPSTVRSADQAIANPADPSTRPSKPSHVYPPNYATKSQSNLNVFRIEAAPGEIHQSSSTVGDSATRTAPPVTRIIRSSSGLSDVDSPLIGPSRLDVDPLASSLPRLDVDPPPAGTSRQHVVARRPAGKAKTPRYNRQEKTYGDWAGSEGLEPIAAPPLFANESEICLGDVYRHSTPDDCQLWLRVLGENGPYWLPVPLGHEREDHRFLSVTQQKQEPSWITSYEWCLKCIRAVKRRPRE</sequence>
<dbReference type="Proteomes" id="UP000308197">
    <property type="component" value="Unassembled WGS sequence"/>
</dbReference>
<feature type="region of interest" description="Disordered" evidence="1">
    <location>
        <begin position="193"/>
        <end position="226"/>
    </location>
</feature>
<protein>
    <submittedName>
        <fullName evidence="2">Uncharacterized protein</fullName>
    </submittedName>
</protein>